<reference evidence="1 2" key="1">
    <citation type="submission" date="2019-12" db="EMBL/GenBank/DDBJ databases">
        <authorList>
            <person name="Alioto T."/>
            <person name="Alioto T."/>
            <person name="Gomez Garrido J."/>
        </authorList>
    </citation>
    <scope>NUCLEOTIDE SEQUENCE [LARGE SCALE GENOMIC DNA]</scope>
</reference>
<dbReference type="Proteomes" id="UP000594638">
    <property type="component" value="Unassembled WGS sequence"/>
</dbReference>
<accession>A0A8S0R4T6</accession>
<name>A0A8S0R4T6_OLEEU</name>
<evidence type="ECO:0000313" key="1">
    <source>
        <dbReference type="EMBL" id="CAA2973286.1"/>
    </source>
</evidence>
<dbReference type="Gramene" id="OE9A014203T1">
    <property type="protein sequence ID" value="OE9A014203C1"/>
    <property type="gene ID" value="OE9A014203"/>
</dbReference>
<dbReference type="EMBL" id="CACTIH010002095">
    <property type="protein sequence ID" value="CAA2973286.1"/>
    <property type="molecule type" value="Genomic_DNA"/>
</dbReference>
<dbReference type="OrthoDB" id="920873at2759"/>
<dbReference type="AlphaFoldDB" id="A0A8S0R4T6"/>
<organism evidence="1 2">
    <name type="scientific">Olea europaea subsp. europaea</name>
    <dbReference type="NCBI Taxonomy" id="158383"/>
    <lineage>
        <taxon>Eukaryota</taxon>
        <taxon>Viridiplantae</taxon>
        <taxon>Streptophyta</taxon>
        <taxon>Embryophyta</taxon>
        <taxon>Tracheophyta</taxon>
        <taxon>Spermatophyta</taxon>
        <taxon>Magnoliopsida</taxon>
        <taxon>eudicotyledons</taxon>
        <taxon>Gunneridae</taxon>
        <taxon>Pentapetalae</taxon>
        <taxon>asterids</taxon>
        <taxon>lamiids</taxon>
        <taxon>Lamiales</taxon>
        <taxon>Oleaceae</taxon>
        <taxon>Oleeae</taxon>
        <taxon>Olea</taxon>
    </lineage>
</organism>
<protein>
    <submittedName>
        <fullName evidence="1">Uncharacterized protein</fullName>
    </submittedName>
</protein>
<comment type="caution">
    <text evidence="1">The sequence shown here is derived from an EMBL/GenBank/DDBJ whole genome shotgun (WGS) entry which is preliminary data.</text>
</comment>
<evidence type="ECO:0000313" key="2">
    <source>
        <dbReference type="Proteomes" id="UP000594638"/>
    </source>
</evidence>
<gene>
    <name evidence="1" type="ORF">OLEA9_A014203</name>
</gene>
<proteinExistence type="predicted"/>
<keyword evidence="2" id="KW-1185">Reference proteome</keyword>
<sequence>MGISACTEFQRQQKFHQSHQLNAQKKMLREIQIPPRKLHRRHLAAAQTLYHNGGGATYIFMDSADQSFLSKKRLPYNDDDDEKNPFTSDYFRMYEFKVRIPMSVCARKVGATTGRAAPTRTPVRRPAVEILRSIVTPELSARSSAKAIAAAVKAVSLHMEFLSLGFIQLVIEPRLAKMAAIVAEGQIRLSPEEYSSPMNSPVTNVNHRCSCCRHSNNTILASHNSTLMGVSPEKERDFPLFPRYESSEYSNPPAELNSIGTSYADNLTDLLNSLEAIKVNESSSSAKKGKAPMIEPDLKWISDLLDSVD</sequence>